<accession>A7T0B3</accession>
<feature type="coiled-coil region" evidence="1">
    <location>
        <begin position="84"/>
        <end position="155"/>
    </location>
</feature>
<name>A7T0B3_NEMVE</name>
<feature type="compositionally biased region" description="Polar residues" evidence="2">
    <location>
        <begin position="1"/>
        <end position="19"/>
    </location>
</feature>
<dbReference type="InParanoid" id="A7T0B3"/>
<feature type="region of interest" description="Disordered" evidence="2">
    <location>
        <begin position="1"/>
        <end position="23"/>
    </location>
</feature>
<feature type="coiled-coil region" evidence="1">
    <location>
        <begin position="187"/>
        <end position="250"/>
    </location>
</feature>
<dbReference type="Proteomes" id="UP000001593">
    <property type="component" value="Unassembled WGS sequence"/>
</dbReference>
<sequence length="362" mass="42319">MERGSAGNSRIASTGSETGYGSRGSMAYLHSGLENSAGVNAVTSSRQTNSNDIDNNLVREIAEVYMRMSNCPLESAVRPDLDLEDKYEKEREVLERKFLSEKREMKRKLEENYTHKLEQERSGYESSLQELKSTISELQWQKRELESKIRTEKEKCEISFEREKNELEKRQINSFHEYKKQLDEKYSAQLERQKVKYEENITDLQGDIMNLTLQLRELNESLSQEKDIIIERFEKEIREMEHTFAEQRNSMKFSLESEFSLKLQNETSVLKTINKKLQDDLETLEKDKKEVSIPAGLPLVPGEYTGFNSETLKDFGLEKFEQRADRIFFTQEFSKSYFSQRRSSESPKLLALFVICVRGPLL</sequence>
<reference evidence="3 4" key="1">
    <citation type="journal article" date="2007" name="Science">
        <title>Sea anemone genome reveals ancestral eumetazoan gene repertoire and genomic organization.</title>
        <authorList>
            <person name="Putnam N.H."/>
            <person name="Srivastava M."/>
            <person name="Hellsten U."/>
            <person name="Dirks B."/>
            <person name="Chapman J."/>
            <person name="Salamov A."/>
            <person name="Terry A."/>
            <person name="Shapiro H."/>
            <person name="Lindquist E."/>
            <person name="Kapitonov V.V."/>
            <person name="Jurka J."/>
            <person name="Genikhovich G."/>
            <person name="Grigoriev I.V."/>
            <person name="Lucas S.M."/>
            <person name="Steele R.E."/>
            <person name="Finnerty J.R."/>
            <person name="Technau U."/>
            <person name="Martindale M.Q."/>
            <person name="Rokhsar D.S."/>
        </authorList>
    </citation>
    <scope>NUCLEOTIDE SEQUENCE [LARGE SCALE GENOMIC DNA]</scope>
    <source>
        <strain evidence="4">CH2 X CH6</strain>
    </source>
</reference>
<evidence type="ECO:0000313" key="3">
    <source>
        <dbReference type="EMBL" id="EDO30606.1"/>
    </source>
</evidence>
<evidence type="ECO:0000256" key="1">
    <source>
        <dbReference type="SAM" id="Coils"/>
    </source>
</evidence>
<proteinExistence type="predicted"/>
<dbReference type="STRING" id="45351.A7T0B3"/>
<dbReference type="PhylomeDB" id="A7T0B3"/>
<gene>
    <name evidence="3" type="ORF">NEMVEDRAFT_v1g220355</name>
</gene>
<keyword evidence="4" id="KW-1185">Reference proteome</keyword>
<evidence type="ECO:0000256" key="2">
    <source>
        <dbReference type="SAM" id="MobiDB-lite"/>
    </source>
</evidence>
<protein>
    <submittedName>
        <fullName evidence="3">Uncharacterized protein</fullName>
    </submittedName>
</protein>
<keyword evidence="1" id="KW-0175">Coiled coil</keyword>
<dbReference type="EMBL" id="DS470012">
    <property type="protein sequence ID" value="EDO30606.1"/>
    <property type="molecule type" value="Genomic_DNA"/>
</dbReference>
<dbReference type="AlphaFoldDB" id="A7T0B3"/>
<organism evidence="3 4">
    <name type="scientific">Nematostella vectensis</name>
    <name type="common">Starlet sea anemone</name>
    <dbReference type="NCBI Taxonomy" id="45351"/>
    <lineage>
        <taxon>Eukaryota</taxon>
        <taxon>Metazoa</taxon>
        <taxon>Cnidaria</taxon>
        <taxon>Anthozoa</taxon>
        <taxon>Hexacorallia</taxon>
        <taxon>Actiniaria</taxon>
        <taxon>Edwardsiidae</taxon>
        <taxon>Nematostella</taxon>
    </lineage>
</organism>
<dbReference type="HOGENOM" id="CLU_765728_0_0_1"/>
<evidence type="ECO:0000313" key="4">
    <source>
        <dbReference type="Proteomes" id="UP000001593"/>
    </source>
</evidence>